<dbReference type="OrthoDB" id="2320698at2759"/>
<evidence type="ECO:0000313" key="3">
    <source>
        <dbReference type="EMBL" id="PKC15971.1"/>
    </source>
</evidence>
<dbReference type="AlphaFoldDB" id="A0A2I1EDF3"/>
<proteinExistence type="predicted"/>
<dbReference type="VEuPathDB" id="FungiDB:RhiirA1_408843"/>
<dbReference type="EMBL" id="LLXH01000045">
    <property type="protein sequence ID" value="PKC74663.1"/>
    <property type="molecule type" value="Genomic_DNA"/>
</dbReference>
<dbReference type="EMBL" id="LLXL01000072">
    <property type="protein sequence ID" value="PKK78708.1"/>
    <property type="molecule type" value="Genomic_DNA"/>
</dbReference>
<evidence type="ECO:0000313" key="8">
    <source>
        <dbReference type="Proteomes" id="UP000233469"/>
    </source>
</evidence>
<reference evidence="4 6" key="4">
    <citation type="submission" date="2017-10" db="EMBL/GenBank/DDBJ databases">
        <title>Genome analyses suggest a sexual origin of heterokaryosis in a supposedly ancient asexual fungus.</title>
        <authorList>
            <person name="Corradi N."/>
            <person name="Sedzielewska K."/>
            <person name="Noel J."/>
            <person name="Charron P."/>
            <person name="Farinelli L."/>
            <person name="Marton T."/>
            <person name="Kruger M."/>
            <person name="Pelin A."/>
            <person name="Brachmann A."/>
            <person name="Corradi N."/>
        </authorList>
    </citation>
    <scope>NUCLEOTIDE SEQUENCE [LARGE SCALE GENOMIC DNA]</scope>
    <source>
        <strain evidence="4 6">A1</strain>
    </source>
</reference>
<accession>A0A2I1EDF3</accession>
<reference evidence="6 8" key="3">
    <citation type="submission" date="2017-10" db="EMBL/GenBank/DDBJ databases">
        <title>Extensive intraspecific genome diversity in a model arbuscular mycorrhizal fungus.</title>
        <authorList>
            <person name="Chen E.C.H."/>
            <person name="Morin E."/>
            <person name="Baudet D."/>
            <person name="Noel J."/>
            <person name="Ndikumana S."/>
            <person name="Charron P."/>
            <person name="St-Onge C."/>
            <person name="Giorgi J."/>
            <person name="Grigoriev I.V."/>
            <person name="Roux C."/>
            <person name="Martin F.M."/>
            <person name="Corradi N."/>
        </authorList>
    </citation>
    <scope>NUCLEOTIDE SEQUENCE [LARGE SCALE GENOMIC DNA]</scope>
    <source>
        <strain evidence="4 6">A1</strain>
        <strain evidence="5 8">C2</strain>
    </source>
</reference>
<evidence type="ECO:0000313" key="4">
    <source>
        <dbReference type="EMBL" id="PKC74663.1"/>
    </source>
</evidence>
<dbReference type="EMBL" id="LLXJ01000066">
    <property type="protein sequence ID" value="PKC15971.1"/>
    <property type="molecule type" value="Genomic_DNA"/>
</dbReference>
<dbReference type="EMBL" id="LLXJ01001532">
    <property type="protein sequence ID" value="PKC01722.1"/>
    <property type="molecule type" value="Genomic_DNA"/>
</dbReference>
<dbReference type="Proteomes" id="UP000232722">
    <property type="component" value="Unassembled WGS sequence"/>
</dbReference>
<evidence type="ECO:0000313" key="7">
    <source>
        <dbReference type="Proteomes" id="UP000232722"/>
    </source>
</evidence>
<reference evidence="1" key="5">
    <citation type="submission" date="2020-05" db="EMBL/GenBank/DDBJ databases">
        <authorList>
            <person name="Rincon C."/>
            <person name="Sanders R I."/>
            <person name="Robbins C."/>
            <person name="Chaturvedi A."/>
        </authorList>
    </citation>
    <scope>NUCLEOTIDE SEQUENCE</scope>
    <source>
        <strain evidence="1">CHB12</strain>
    </source>
</reference>
<evidence type="ECO:0000313" key="2">
    <source>
        <dbReference type="EMBL" id="PKC01722.1"/>
    </source>
</evidence>
<organism evidence="2 7">
    <name type="scientific">Rhizophagus irregularis</name>
    <dbReference type="NCBI Taxonomy" id="588596"/>
    <lineage>
        <taxon>Eukaryota</taxon>
        <taxon>Fungi</taxon>
        <taxon>Fungi incertae sedis</taxon>
        <taxon>Mucoromycota</taxon>
        <taxon>Glomeromycotina</taxon>
        <taxon>Glomeromycetes</taxon>
        <taxon>Glomerales</taxon>
        <taxon>Glomeraceae</taxon>
        <taxon>Rhizophagus</taxon>
    </lineage>
</organism>
<protein>
    <submittedName>
        <fullName evidence="2">Uncharacterized protein</fullName>
    </submittedName>
</protein>
<dbReference type="Proteomes" id="UP000233469">
    <property type="component" value="Unassembled WGS sequence"/>
</dbReference>
<evidence type="ECO:0000313" key="1">
    <source>
        <dbReference type="EMBL" id="CAB5387490.1"/>
    </source>
</evidence>
<reference evidence="7 8" key="1">
    <citation type="submission" date="2016-04" db="EMBL/GenBank/DDBJ databases">
        <title>Genome analyses suggest a sexual origin of heterokaryosis in a supposedly ancient asexual fungus.</title>
        <authorList>
            <person name="Ropars J."/>
            <person name="Sedzielewska K."/>
            <person name="Noel J."/>
            <person name="Charron P."/>
            <person name="Farinelli L."/>
            <person name="Marton T."/>
            <person name="Kruger M."/>
            <person name="Pelin A."/>
            <person name="Brachmann A."/>
            <person name="Corradi N."/>
        </authorList>
    </citation>
    <scope>NUCLEOTIDE SEQUENCE [LARGE SCALE GENOMIC DNA]</scope>
    <source>
        <strain evidence="2 7">A5</strain>
        <strain evidence="5 8">C2</strain>
    </source>
</reference>
<dbReference type="VEuPathDB" id="FungiDB:FUN_021550"/>
<reference evidence="2 7" key="2">
    <citation type="submission" date="2017-09" db="EMBL/GenBank/DDBJ databases">
        <title>Extensive intraspecific genome diversity in a model arbuscular mycorrhizal fungus.</title>
        <authorList>
            <person name="Chen E.C."/>
            <person name="Morin E."/>
            <person name="Beaudet D."/>
            <person name="Noel J."/>
            <person name="Ndikumana S."/>
            <person name="Charron P."/>
            <person name="St-Onge C."/>
            <person name="Giorgi J."/>
            <person name="Grigoriev I.V."/>
            <person name="Roux C."/>
            <person name="Martin F.M."/>
            <person name="Corradi N."/>
        </authorList>
    </citation>
    <scope>NUCLEOTIDE SEQUENCE [LARGE SCALE GENOMIC DNA]</scope>
    <source>
        <strain evidence="2 7">A5</strain>
    </source>
</reference>
<dbReference type="EMBL" id="CAGKOT010000058">
    <property type="protein sequence ID" value="CAB5387490.1"/>
    <property type="molecule type" value="Genomic_DNA"/>
</dbReference>
<evidence type="ECO:0000313" key="6">
    <source>
        <dbReference type="Proteomes" id="UP000232688"/>
    </source>
</evidence>
<evidence type="ECO:0000313" key="5">
    <source>
        <dbReference type="EMBL" id="PKK78708.1"/>
    </source>
</evidence>
<comment type="caution">
    <text evidence="2">The sequence shown here is derived from an EMBL/GenBank/DDBJ whole genome shotgun (WGS) entry which is preliminary data.</text>
</comment>
<name>A0A2I1EDF3_9GLOM</name>
<gene>
    <name evidence="1" type="ORF">CHRIB12_LOCUS20176</name>
    <name evidence="4" type="ORF">RhiirA1_408843</name>
    <name evidence="3" type="ORF">RhiirA5_348367</name>
    <name evidence="2" type="ORF">RhiirA5_364724</name>
    <name evidence="5" type="ORF">RhiirC2_728973</name>
</gene>
<dbReference type="Proteomes" id="UP000232688">
    <property type="component" value="Unassembled WGS sequence"/>
</dbReference>
<dbReference type="Proteomes" id="UP000684084">
    <property type="component" value="Unassembled WGS sequence"/>
</dbReference>
<sequence length="110" mass="12690">MNYSPQNQVDMLLQVFTVNGNLSLPPIFILPERMYKDITYKKKPGNKLTTIEGLLRFFISKEAKKLKITNSVIINKVMRTLLKEASSQDRHAYRNFSDAINLLIKSRSLS</sequence>